<dbReference type="RefSeq" id="WP_322463986.1">
    <property type="nucleotide sequence ID" value="NZ_JAXOJX010000001.1"/>
</dbReference>
<comment type="caution">
    <text evidence="1">The sequence shown here is derived from an EMBL/GenBank/DDBJ whole genome shotgun (WGS) entry which is preliminary data.</text>
</comment>
<evidence type="ECO:0008006" key="3">
    <source>
        <dbReference type="Google" id="ProtNLM"/>
    </source>
</evidence>
<organism evidence="1 2">
    <name type="scientific">Azohydromonas lata</name>
    <dbReference type="NCBI Taxonomy" id="45677"/>
    <lineage>
        <taxon>Bacteria</taxon>
        <taxon>Pseudomonadati</taxon>
        <taxon>Pseudomonadota</taxon>
        <taxon>Betaproteobacteria</taxon>
        <taxon>Burkholderiales</taxon>
        <taxon>Sphaerotilaceae</taxon>
        <taxon>Azohydromonas</taxon>
    </lineage>
</organism>
<sequence>MDTDDHAHLHAHRTRLEHELLAIERAIESHMLAAGDAERLQLTARQESHLAELGAVNARLSALRSSAAPT</sequence>
<keyword evidence="1" id="KW-0614">Plasmid</keyword>
<name>A0ABU5I870_9BURK</name>
<protein>
    <recommendedName>
        <fullName evidence="3">DUF904 domain-containing protein</fullName>
    </recommendedName>
</protein>
<dbReference type="Proteomes" id="UP001293718">
    <property type="component" value="Unassembled WGS sequence"/>
</dbReference>
<reference evidence="1 2" key="1">
    <citation type="submission" date="2023-11" db="EMBL/GenBank/DDBJ databases">
        <title>Draft genome of Azohydromonas lata strain H1 (DSM1123), a polyhydroxyalkanoate producer.</title>
        <authorList>
            <person name="Traversa D."/>
            <person name="D'Addabbo P."/>
            <person name="Pazzani C."/>
            <person name="Manzari C."/>
            <person name="Chiara M."/>
            <person name="Scrascia M."/>
        </authorList>
    </citation>
    <scope>NUCLEOTIDE SEQUENCE [LARGE SCALE GENOMIC DNA]</scope>
    <source>
        <strain evidence="1 2">H1</strain>
        <plasmid evidence="1">unnamed</plasmid>
    </source>
</reference>
<evidence type="ECO:0000313" key="1">
    <source>
        <dbReference type="EMBL" id="MDZ5455291.1"/>
    </source>
</evidence>
<keyword evidence="2" id="KW-1185">Reference proteome</keyword>
<proteinExistence type="predicted"/>
<gene>
    <name evidence="1" type="ORF">SM757_01765</name>
</gene>
<dbReference type="EMBL" id="JAXOJX010000001">
    <property type="protein sequence ID" value="MDZ5455291.1"/>
    <property type="molecule type" value="Genomic_DNA"/>
</dbReference>
<geneLocation type="plasmid" evidence="1">
    <name>unnamed</name>
</geneLocation>
<accession>A0ABU5I870</accession>
<evidence type="ECO:0000313" key="2">
    <source>
        <dbReference type="Proteomes" id="UP001293718"/>
    </source>
</evidence>